<sequence>MSAMKENDTFQLSRPVEAELIGEHTAVTLPTGTTVAVVLVFGDPTSPEAYEIEAYLPETDRYALATIAARDI</sequence>
<keyword evidence="2" id="KW-1185">Reference proteome</keyword>
<name>A0A160FHS5_9BURK</name>
<dbReference type="Proteomes" id="UP000076852">
    <property type="component" value="Chromosome 1"/>
</dbReference>
<reference evidence="1 2" key="1">
    <citation type="journal article" date="2016" name="Gene">
        <title>PacBio SMRT assembly of a complex multi-replicon genome reveals chlorocatechol degradative operon in a region of genome plasticity.</title>
        <authorList>
            <person name="Ricker N."/>
            <person name="Shen S.Y."/>
            <person name="Goordial J."/>
            <person name="Jin S."/>
            <person name="Fulthorpe R.R."/>
        </authorList>
    </citation>
    <scope>NUCLEOTIDE SEQUENCE [LARGE SCALE GENOMIC DNA]</scope>
    <source>
        <strain evidence="1 2">OLGA172</strain>
    </source>
</reference>
<dbReference type="EMBL" id="CP014578">
    <property type="protein sequence ID" value="ANB71740.1"/>
    <property type="molecule type" value="Genomic_DNA"/>
</dbReference>
<organism evidence="1 2">
    <name type="scientific">Paraburkholderia phytofirmans OLGA172</name>
    <dbReference type="NCBI Taxonomy" id="1417228"/>
    <lineage>
        <taxon>Bacteria</taxon>
        <taxon>Pseudomonadati</taxon>
        <taxon>Pseudomonadota</taxon>
        <taxon>Betaproteobacteria</taxon>
        <taxon>Burkholderiales</taxon>
        <taxon>Burkholderiaceae</taxon>
        <taxon>Paraburkholderia</taxon>
    </lineage>
</organism>
<proteinExistence type="predicted"/>
<dbReference type="KEGG" id="buz:AYM40_04630"/>
<dbReference type="OrthoDB" id="9035317at2"/>
<evidence type="ECO:0000313" key="1">
    <source>
        <dbReference type="EMBL" id="ANB71740.1"/>
    </source>
</evidence>
<evidence type="ECO:0008006" key="3">
    <source>
        <dbReference type="Google" id="ProtNLM"/>
    </source>
</evidence>
<gene>
    <name evidence="1" type="ORF">AYM40_04630</name>
</gene>
<evidence type="ECO:0000313" key="2">
    <source>
        <dbReference type="Proteomes" id="UP000076852"/>
    </source>
</evidence>
<accession>A0A160FHS5</accession>
<protein>
    <recommendedName>
        <fullName evidence="3">DUF4926 domain-containing protein</fullName>
    </recommendedName>
</protein>
<dbReference type="STRING" id="1804984.AYM40_04630"/>
<dbReference type="AlphaFoldDB" id="A0A160FHS5"/>